<evidence type="ECO:0000313" key="4">
    <source>
        <dbReference type="EMBL" id="WFD35098.1"/>
    </source>
</evidence>
<feature type="compositionally biased region" description="Basic and acidic residues" evidence="2">
    <location>
        <begin position="396"/>
        <end position="420"/>
    </location>
</feature>
<name>A0AAF0J6D3_9BASI</name>
<dbReference type="Gene3D" id="6.10.250.3110">
    <property type="match status" value="1"/>
</dbReference>
<feature type="region of interest" description="Disordered" evidence="2">
    <location>
        <begin position="836"/>
        <end position="865"/>
    </location>
</feature>
<proteinExistence type="predicted"/>
<accession>A0AAF0J6D3</accession>
<feature type="coiled-coil region" evidence="1">
    <location>
        <begin position="1133"/>
        <end position="1187"/>
    </location>
</feature>
<organism evidence="4 5">
    <name type="scientific">Malassezia cuniculi</name>
    <dbReference type="NCBI Taxonomy" id="948313"/>
    <lineage>
        <taxon>Eukaryota</taxon>
        <taxon>Fungi</taxon>
        <taxon>Dikarya</taxon>
        <taxon>Basidiomycota</taxon>
        <taxon>Ustilaginomycotina</taxon>
        <taxon>Malasseziomycetes</taxon>
        <taxon>Malasseziales</taxon>
        <taxon>Malasseziaceae</taxon>
        <taxon>Malassezia</taxon>
    </lineage>
</organism>
<dbReference type="Pfam" id="PF15456">
    <property type="entry name" value="Uds1"/>
    <property type="match status" value="1"/>
</dbReference>
<evidence type="ECO:0000256" key="1">
    <source>
        <dbReference type="SAM" id="Coils"/>
    </source>
</evidence>
<dbReference type="PANTHER" id="PTHR23159">
    <property type="entry name" value="CENTROSOMAL PROTEIN 2"/>
    <property type="match status" value="1"/>
</dbReference>
<feature type="domain" description="Up-regulated during septation protein 1" evidence="3">
    <location>
        <begin position="149"/>
        <end position="287"/>
    </location>
</feature>
<feature type="coiled-coil region" evidence="1">
    <location>
        <begin position="164"/>
        <end position="204"/>
    </location>
</feature>
<sequence length="1344" mass="150321">MSRAVSEGVESPRIPRVQRTPQTQRTQPGGGDLARKLDEHSPLSKVVPSASFPSLPARRLGDAIDLPGSPGSPGSPSSSMLRTGASKGLGEPMFSRSPRRPPRPSSAVGRSGLGHMPRSRSVGNLAHVRAQAPQFNSQSMLSDILLAHTQVEVQSQQSLSIEEAAELKRSLAMLLRKVDHARHRITLEQRIRNATVTLRNTQNRSFSVTNQARMHASPSESALSMPSMNDRINISTSQESFRDEAEANHQVLLATERADAMSKEYIKLLQESHEMEMRLLGHHIAVLRDRVSQQGRVQRNPGEDPLRNRADVLASAFMREKAAHSAAEQRAADLQARVHDLEIMRSAAAERKSKELPSIPADPSLEERYNELHAKYDALELAHNELQTRCDAAEQAVRDAPEPSREADAERESLRGELETLKSQNLSLREELTGMHEENDSLHNELSTAREHSDALQRELDSLNGEFDALRRSHDELRGEHDGLRDVHLVLVGEHHALKSARDELENEHNTHRDARTSLEEQLRAAQEQNAALDGRQANLDKERSDLDSQLSALQEENEALQAQLADHLSWRVSVEDQLNKHANARSAFEAQIRELGEARAAAEADAKQHSDARAAAENDLRERTAAHESELEKRLQEHSHAHGELEKQLQEHVQARGELERQLQEHVQARDELERQLQEHSTARANIDAQLQSHMSARAELEEQVRSHVEARNELEQQVHTHAEARAELEAEMQRRADAEAIGNDEKHASFERELKAHADARAQLEDLLREHMDAKSALEEQLRKESETRAALEEQVREHEKTRAALEEQLRESARPLPEVPLEHINRDLPAVPPEAAQAQAQDTTVQQGSRQAPVSPSAARPKTLAERLEGAFQRSEPTGAQLREELDNANREKAQLSERLQELNQRYAIVTAELDEAREQRRNVYGPLADEHEALKTNRTDLEKEIERLTSENSALEARLSESTRDARDVSDLESQLAKANEEKMRFATRLDEVVQRFRQVSGELRAAKERAIPPERETEMQRLEARARYLETQLDVQRRAAEQSRRAHEELTIQRNVDSDERQQLQDAARLWNTECKAICERLQKQDAFCARVLGKADGREEMDGLLDQIKATYSRRQQPIAERSREAVVELNRLVSQIEEHISDMAEELARHGASKLGGNVIAQLEDRIEALQLELDERDAAPTQYTEILQRSREVEEQLHMCAFGVALLTALLPDSSALAHSMSVPLNELHDAFAAPNDGNATAAALQLAHPAAFSEALACLDSVDAASDRAVGDAYVSRVAELVERYALGTAPVVHQLFTHAFSQISTALDAGDALSVRAIALQNAVEQFATPGTLG</sequence>
<feature type="compositionally biased region" description="Low complexity" evidence="2">
    <location>
        <begin position="67"/>
        <end position="79"/>
    </location>
</feature>
<dbReference type="EMBL" id="CP119879">
    <property type="protein sequence ID" value="WFD35098.1"/>
    <property type="molecule type" value="Genomic_DNA"/>
</dbReference>
<keyword evidence="5" id="KW-1185">Reference proteome</keyword>
<feature type="region of interest" description="Disordered" evidence="2">
    <location>
        <begin position="396"/>
        <end position="424"/>
    </location>
</feature>
<feature type="compositionally biased region" description="Basic and acidic residues" evidence="2">
    <location>
        <begin position="33"/>
        <end position="42"/>
    </location>
</feature>
<evidence type="ECO:0000259" key="3">
    <source>
        <dbReference type="Pfam" id="PF15456"/>
    </source>
</evidence>
<keyword evidence="1" id="KW-0175">Coiled coil</keyword>
<feature type="compositionally biased region" description="Low complexity" evidence="2">
    <location>
        <begin position="836"/>
        <end position="850"/>
    </location>
</feature>
<gene>
    <name evidence="4" type="ORF">MCUN1_001947</name>
</gene>
<feature type="region of interest" description="Disordered" evidence="2">
    <location>
        <begin position="1"/>
        <end position="119"/>
    </location>
</feature>
<feature type="coiled-coil region" evidence="1">
    <location>
        <begin position="882"/>
        <end position="1044"/>
    </location>
</feature>
<dbReference type="PANTHER" id="PTHR23159:SF31">
    <property type="entry name" value="CENTROSOME-ASSOCIATED PROTEIN CEP250 ISOFORM X1"/>
    <property type="match status" value="1"/>
</dbReference>
<dbReference type="Proteomes" id="UP001219933">
    <property type="component" value="Chromosome 3"/>
</dbReference>
<evidence type="ECO:0000256" key="2">
    <source>
        <dbReference type="SAM" id="MobiDB-lite"/>
    </source>
</evidence>
<feature type="region of interest" description="Disordered" evidence="2">
    <location>
        <begin position="780"/>
        <end position="806"/>
    </location>
</feature>
<feature type="compositionally biased region" description="Low complexity" evidence="2">
    <location>
        <begin position="12"/>
        <end position="27"/>
    </location>
</feature>
<reference evidence="4" key="1">
    <citation type="submission" date="2023-03" db="EMBL/GenBank/DDBJ databases">
        <title>Mating type loci evolution in Malassezia.</title>
        <authorList>
            <person name="Coelho M.A."/>
        </authorList>
    </citation>
    <scope>NUCLEOTIDE SEQUENCE</scope>
    <source>
        <strain evidence="4">CBS 11721</strain>
    </source>
</reference>
<dbReference type="InterPro" id="IPR029191">
    <property type="entry name" value="Uds1"/>
</dbReference>
<protein>
    <recommendedName>
        <fullName evidence="3">Up-regulated during septation protein 1 domain-containing protein</fullName>
    </recommendedName>
</protein>
<evidence type="ECO:0000313" key="5">
    <source>
        <dbReference type="Proteomes" id="UP001219933"/>
    </source>
</evidence>
<dbReference type="SUPFAM" id="SSF90257">
    <property type="entry name" value="Myosin rod fragments"/>
    <property type="match status" value="1"/>
</dbReference>
<feature type="region of interest" description="Disordered" evidence="2">
    <location>
        <begin position="600"/>
        <end position="650"/>
    </location>
</feature>